<organism evidence="1">
    <name type="scientific">Triticum urartu</name>
    <name type="common">Red wild einkorn</name>
    <name type="synonym">Crithodium urartu</name>
    <dbReference type="NCBI Taxonomy" id="4572"/>
    <lineage>
        <taxon>Eukaryota</taxon>
        <taxon>Viridiplantae</taxon>
        <taxon>Streptophyta</taxon>
        <taxon>Embryophyta</taxon>
        <taxon>Tracheophyta</taxon>
        <taxon>Spermatophyta</taxon>
        <taxon>Magnoliopsida</taxon>
        <taxon>Liliopsida</taxon>
        <taxon>Poales</taxon>
        <taxon>Poaceae</taxon>
        <taxon>BOP clade</taxon>
        <taxon>Pooideae</taxon>
        <taxon>Triticodae</taxon>
        <taxon>Triticeae</taxon>
        <taxon>Triticinae</taxon>
        <taxon>Triticum</taxon>
    </lineage>
</organism>
<dbReference type="EMBL" id="KD230882">
    <property type="protein sequence ID" value="EMS50474.1"/>
    <property type="molecule type" value="Genomic_DNA"/>
</dbReference>
<name>M7ZQV1_TRIUA</name>
<protein>
    <submittedName>
        <fullName evidence="1">Uncharacterized protein</fullName>
    </submittedName>
</protein>
<proteinExistence type="predicted"/>
<sequence length="188" mass="21745">MSPVTVYERVVNSAACKMFPLNSLRTKVVGRVNIMEWKNRIEQHTWPACPADERAIRGLQGKIVYSLSRRTYRFHSGCSHWNMSWTRSSDNWTRCSDYFDMCRCLDERADPPLARSCSRGPQSGRMPPGYYTGSPQLEEHPRRLRLSRVRGAWLAPRRQALPSRRGIHGWTGQRVTRLTFDSFIGAVE</sequence>
<dbReference type="OMA" id="VNSAACK"/>
<reference evidence="1" key="1">
    <citation type="journal article" date="2013" name="Nature">
        <title>Draft genome of the wheat A-genome progenitor Triticum urartu.</title>
        <authorList>
            <person name="Ling H.Q."/>
            <person name="Zhao S."/>
            <person name="Liu D."/>
            <person name="Wang J."/>
            <person name="Sun H."/>
            <person name="Zhang C."/>
            <person name="Fan H."/>
            <person name="Li D."/>
            <person name="Dong L."/>
            <person name="Tao Y."/>
            <person name="Gao C."/>
            <person name="Wu H."/>
            <person name="Li Y."/>
            <person name="Cui Y."/>
            <person name="Guo X."/>
            <person name="Zheng S."/>
            <person name="Wang B."/>
            <person name="Yu K."/>
            <person name="Liang Q."/>
            <person name="Yang W."/>
            <person name="Lou X."/>
            <person name="Chen J."/>
            <person name="Feng M."/>
            <person name="Jian J."/>
            <person name="Zhang X."/>
            <person name="Luo G."/>
            <person name="Jiang Y."/>
            <person name="Liu J."/>
            <person name="Wang Z."/>
            <person name="Sha Y."/>
            <person name="Zhang B."/>
            <person name="Wu H."/>
            <person name="Tang D."/>
            <person name="Shen Q."/>
            <person name="Xue P."/>
            <person name="Zou S."/>
            <person name="Wang X."/>
            <person name="Liu X."/>
            <person name="Wang F."/>
            <person name="Yang Y."/>
            <person name="An X."/>
            <person name="Dong Z."/>
            <person name="Zhang K."/>
            <person name="Zhang X."/>
            <person name="Luo M.C."/>
            <person name="Dvorak J."/>
            <person name="Tong Y."/>
            <person name="Wang J."/>
            <person name="Yang H."/>
            <person name="Li Z."/>
            <person name="Wang D."/>
            <person name="Zhang A."/>
            <person name="Wang J."/>
        </authorList>
    </citation>
    <scope>NUCLEOTIDE SEQUENCE</scope>
</reference>
<dbReference type="AlphaFoldDB" id="M7ZQV1"/>
<gene>
    <name evidence="1" type="ORF">TRIUR3_30438</name>
</gene>
<evidence type="ECO:0000313" key="1">
    <source>
        <dbReference type="EMBL" id="EMS50474.1"/>
    </source>
</evidence>
<accession>M7ZQV1</accession>